<dbReference type="Gene3D" id="1.10.3210.10">
    <property type="entry name" value="Hypothetical protein af1432"/>
    <property type="match status" value="1"/>
</dbReference>
<feature type="domain" description="HD-GYP" evidence="2">
    <location>
        <begin position="150"/>
        <end position="345"/>
    </location>
</feature>
<dbReference type="NCBIfam" id="TIGR00277">
    <property type="entry name" value="HDIG"/>
    <property type="match status" value="1"/>
</dbReference>
<comment type="caution">
    <text evidence="3">The sequence shown here is derived from an EMBL/GenBank/DDBJ whole genome shotgun (WGS) entry which is preliminary data.</text>
</comment>
<dbReference type="AlphaFoldDB" id="A0A7C9TGP5"/>
<evidence type="ECO:0000259" key="1">
    <source>
        <dbReference type="PROSITE" id="PS51831"/>
    </source>
</evidence>
<evidence type="ECO:0000313" key="3">
    <source>
        <dbReference type="EMBL" id="NDY89818.1"/>
    </source>
</evidence>
<dbReference type="SUPFAM" id="SSF109604">
    <property type="entry name" value="HD-domain/PDEase-like"/>
    <property type="match status" value="1"/>
</dbReference>
<dbReference type="InterPro" id="IPR021812">
    <property type="entry name" value="DUF3391"/>
</dbReference>
<dbReference type="Pfam" id="PF13487">
    <property type="entry name" value="HD_5"/>
    <property type="match status" value="1"/>
</dbReference>
<dbReference type="PROSITE" id="PS51831">
    <property type="entry name" value="HD"/>
    <property type="match status" value="1"/>
</dbReference>
<evidence type="ECO:0000313" key="4">
    <source>
        <dbReference type="Proteomes" id="UP000484255"/>
    </source>
</evidence>
<dbReference type="PANTHER" id="PTHR43155:SF2">
    <property type="entry name" value="CYCLIC DI-GMP PHOSPHODIESTERASE PA4108"/>
    <property type="match status" value="1"/>
</dbReference>
<dbReference type="PROSITE" id="PS51832">
    <property type="entry name" value="HD_GYP"/>
    <property type="match status" value="1"/>
</dbReference>
<reference evidence="3 4" key="1">
    <citation type="submission" date="2020-02" db="EMBL/GenBank/DDBJ databases">
        <title>Ideonella bacterium strain TBM-1.</title>
        <authorList>
            <person name="Chen W.-M."/>
        </authorList>
    </citation>
    <scope>NUCLEOTIDE SEQUENCE [LARGE SCALE GENOMIC DNA]</scope>
    <source>
        <strain evidence="3 4">TBM-1</strain>
    </source>
</reference>
<dbReference type="InterPro" id="IPR006675">
    <property type="entry name" value="HDIG_dom"/>
</dbReference>
<dbReference type="InterPro" id="IPR037522">
    <property type="entry name" value="HD_GYP_dom"/>
</dbReference>
<dbReference type="GO" id="GO:0008081">
    <property type="term" value="F:phosphoric diester hydrolase activity"/>
    <property type="evidence" value="ECO:0007669"/>
    <property type="project" value="UniProtKB-ARBA"/>
</dbReference>
<dbReference type="CDD" id="cd00077">
    <property type="entry name" value="HDc"/>
    <property type="match status" value="1"/>
</dbReference>
<proteinExistence type="predicted"/>
<dbReference type="Pfam" id="PF11871">
    <property type="entry name" value="DUF3391"/>
    <property type="match status" value="1"/>
</dbReference>
<protein>
    <submittedName>
        <fullName evidence="3">HD-GYP domain-containing protein</fullName>
    </submittedName>
</protein>
<dbReference type="SMART" id="SM00471">
    <property type="entry name" value="HDc"/>
    <property type="match status" value="1"/>
</dbReference>
<dbReference type="InterPro" id="IPR003607">
    <property type="entry name" value="HD/PDEase_dom"/>
</dbReference>
<dbReference type="InterPro" id="IPR006674">
    <property type="entry name" value="HD_domain"/>
</dbReference>
<organism evidence="3 4">
    <name type="scientific">Ideonella livida</name>
    <dbReference type="NCBI Taxonomy" id="2707176"/>
    <lineage>
        <taxon>Bacteria</taxon>
        <taxon>Pseudomonadati</taxon>
        <taxon>Pseudomonadota</taxon>
        <taxon>Betaproteobacteria</taxon>
        <taxon>Burkholderiales</taxon>
        <taxon>Sphaerotilaceae</taxon>
        <taxon>Ideonella</taxon>
    </lineage>
</organism>
<name>A0A7C9TGP5_9BURK</name>
<dbReference type="Proteomes" id="UP000484255">
    <property type="component" value="Unassembled WGS sequence"/>
</dbReference>
<dbReference type="EMBL" id="JAAGOH010000001">
    <property type="protein sequence ID" value="NDY89818.1"/>
    <property type="molecule type" value="Genomic_DNA"/>
</dbReference>
<dbReference type="RefSeq" id="WP_163455668.1">
    <property type="nucleotide sequence ID" value="NZ_JAAGOH010000001.1"/>
</dbReference>
<keyword evidence="4" id="KW-1185">Reference proteome</keyword>
<feature type="domain" description="HD" evidence="1">
    <location>
        <begin position="172"/>
        <end position="295"/>
    </location>
</feature>
<accession>A0A7C9TGP5</accession>
<sequence>MLKKIPVHQVRLGMHIHGLEGAWLDHPFWKSRFVLQDPADLAKLQGSRLEGVWIDTGLGEDVAPVAAPPAPALPVAAAAAAAVQPPSPAPSPAEPVRAPRPGRPLQEELVQARALVRQGQEQVSAMFAEARMGRAIDAEQCLPLVHEIAESVSRNRQALVSLLRLKTLDDYTYLHSVAVCALMIALGRELGLDEDQLRVAGLAGLVHDVGKAVMPLHILNKPGKLTDEEFHVMRSHPVRGHEMLSQARAVGPEALDVCLHHHERMDGTGYPYRLPGTALSQLARMGAVCDVYDAVTSNRPYKKGWDPAESLSRMASWQGHLDPYIFQAFVKSVGIYPVGSLVRLQSGRLAVVVEQQSGRLTTPWVRVFYSTLQKLPLTPELLDLSQASDRIVARENPAQWGFPQLDLLWAGEAAKG</sequence>
<gene>
    <name evidence="3" type="ORF">G3A44_01265</name>
</gene>
<dbReference type="PANTHER" id="PTHR43155">
    <property type="entry name" value="CYCLIC DI-GMP PHOSPHODIESTERASE PA4108-RELATED"/>
    <property type="match status" value="1"/>
</dbReference>
<evidence type="ECO:0000259" key="2">
    <source>
        <dbReference type="PROSITE" id="PS51832"/>
    </source>
</evidence>